<dbReference type="EMBL" id="SMAH01000004">
    <property type="protein sequence ID" value="TCS98724.1"/>
    <property type="molecule type" value="Genomic_DNA"/>
</dbReference>
<evidence type="ECO:0000313" key="2">
    <source>
        <dbReference type="EMBL" id="TSE20349.1"/>
    </source>
</evidence>
<evidence type="ECO:0000313" key="4">
    <source>
        <dbReference type="Proteomes" id="UP000315577"/>
    </source>
</evidence>
<name>A0A4R3LJM2_9BURK</name>
<reference evidence="1 3" key="1">
    <citation type="submission" date="2019-03" db="EMBL/GenBank/DDBJ databases">
        <title>Genomic Encyclopedia of Type Strains, Phase IV (KMG-IV): sequencing the most valuable type-strain genomes for metagenomic binning, comparative biology and taxonomic classification.</title>
        <authorList>
            <person name="Goeker M."/>
        </authorList>
    </citation>
    <scope>NUCLEOTIDE SEQUENCE [LARGE SCALE GENOMIC DNA]</scope>
    <source>
        <strain evidence="1 3">DSM 12034</strain>
    </source>
</reference>
<evidence type="ECO:0000313" key="3">
    <source>
        <dbReference type="Proteomes" id="UP000295536"/>
    </source>
</evidence>
<dbReference type="Proteomes" id="UP000315577">
    <property type="component" value="Unassembled WGS sequence"/>
</dbReference>
<dbReference type="RefSeq" id="WP_132962046.1">
    <property type="nucleotide sequence ID" value="NZ_SMAH01000004.1"/>
</dbReference>
<organism evidence="1 3">
    <name type="scientific">Tepidimonas ignava</name>
    <dbReference type="NCBI Taxonomy" id="114249"/>
    <lineage>
        <taxon>Bacteria</taxon>
        <taxon>Pseudomonadati</taxon>
        <taxon>Pseudomonadota</taxon>
        <taxon>Betaproteobacteria</taxon>
        <taxon>Burkholderiales</taxon>
        <taxon>Tepidimonas</taxon>
    </lineage>
</organism>
<comment type="caution">
    <text evidence="1">The sequence shown here is derived from an EMBL/GenBank/DDBJ whole genome shotgun (WGS) entry which is preliminary data.</text>
</comment>
<gene>
    <name evidence="1" type="ORF">EDC36_104148</name>
    <name evidence="2" type="ORF">Tigna_01980</name>
</gene>
<dbReference type="OrthoDB" id="425602at2"/>
<accession>A0A4R3LJM2</accession>
<dbReference type="Proteomes" id="UP000295536">
    <property type="component" value="Unassembled WGS sequence"/>
</dbReference>
<keyword evidence="4" id="KW-1185">Reference proteome</keyword>
<proteinExistence type="predicted"/>
<sequence length="106" mass="12209">MASGEAKVRLDLNNPVFQDNLLALQKPERHAALDTLRKIRQLSWNQLYRDPGLKWEKITSVKPPPGIEAIYSLRITRSRRATAYRDGDFIRFLTIATDHDATYGKK</sequence>
<protein>
    <submittedName>
        <fullName evidence="1">Uncharacterized protein</fullName>
    </submittedName>
</protein>
<evidence type="ECO:0000313" key="1">
    <source>
        <dbReference type="EMBL" id="TCS98724.1"/>
    </source>
</evidence>
<dbReference type="EMBL" id="VJNC01000013">
    <property type="protein sequence ID" value="TSE20349.1"/>
    <property type="molecule type" value="Genomic_DNA"/>
</dbReference>
<reference evidence="2 4" key="2">
    <citation type="submission" date="2019-07" db="EMBL/GenBank/DDBJ databases">
        <title>Tepidimonas ignava SPS-1037 draft genome.</title>
        <authorList>
            <person name="Da Costa M.S."/>
            <person name="Froufe H.J.C."/>
            <person name="Egas C."/>
            <person name="Albuquerque L."/>
        </authorList>
    </citation>
    <scope>NUCLEOTIDE SEQUENCE [LARGE SCALE GENOMIC DNA]</scope>
    <source>
        <strain evidence="2 4">SPS-1037</strain>
    </source>
</reference>
<dbReference type="AlphaFoldDB" id="A0A4R3LJM2"/>